<feature type="region of interest" description="Disordered" evidence="1">
    <location>
        <begin position="42"/>
        <end position="104"/>
    </location>
</feature>
<keyword evidence="3" id="KW-1185">Reference proteome</keyword>
<dbReference type="OrthoDB" id="791686at2"/>
<organism evidence="2 3">
    <name type="scientific">Sphingomonas gellani</name>
    <dbReference type="NCBI Taxonomy" id="1166340"/>
    <lineage>
        <taxon>Bacteria</taxon>
        <taxon>Pseudomonadati</taxon>
        <taxon>Pseudomonadota</taxon>
        <taxon>Alphaproteobacteria</taxon>
        <taxon>Sphingomonadales</taxon>
        <taxon>Sphingomonadaceae</taxon>
        <taxon>Sphingomonas</taxon>
    </lineage>
</organism>
<dbReference type="Pfam" id="PF20106">
    <property type="entry name" value="DUF6496"/>
    <property type="match status" value="1"/>
</dbReference>
<evidence type="ECO:0008006" key="4">
    <source>
        <dbReference type="Google" id="ProtNLM"/>
    </source>
</evidence>
<dbReference type="EMBL" id="FOCF01000001">
    <property type="protein sequence ID" value="SEM57589.1"/>
    <property type="molecule type" value="Genomic_DNA"/>
</dbReference>
<dbReference type="InterPro" id="IPR045468">
    <property type="entry name" value="DUF6496"/>
</dbReference>
<dbReference type="Proteomes" id="UP000199206">
    <property type="component" value="Unassembled WGS sequence"/>
</dbReference>
<dbReference type="RefSeq" id="WP_093664008.1">
    <property type="nucleotide sequence ID" value="NZ_FOCF01000001.1"/>
</dbReference>
<proteinExistence type="predicted"/>
<reference evidence="3" key="1">
    <citation type="submission" date="2016-10" db="EMBL/GenBank/DDBJ databases">
        <authorList>
            <person name="Varghese N."/>
            <person name="Submissions S."/>
        </authorList>
    </citation>
    <scope>NUCLEOTIDE SEQUENCE [LARGE SCALE GENOMIC DNA]</scope>
    <source>
        <strain evidence="3">S6-262</strain>
    </source>
</reference>
<evidence type="ECO:0000313" key="3">
    <source>
        <dbReference type="Proteomes" id="UP000199206"/>
    </source>
</evidence>
<feature type="compositionally biased region" description="Basic and acidic residues" evidence="1">
    <location>
        <begin position="95"/>
        <end position="104"/>
    </location>
</feature>
<gene>
    <name evidence="2" type="ORF">SAMN05192583_0692</name>
</gene>
<accession>A0A1H7ZJC2</accession>
<evidence type="ECO:0000313" key="2">
    <source>
        <dbReference type="EMBL" id="SEM57589.1"/>
    </source>
</evidence>
<name>A0A1H7ZJC2_9SPHN</name>
<dbReference type="STRING" id="1166340.SAMN05192583_0692"/>
<protein>
    <recommendedName>
        <fullName evidence="4">Rho termination factor, N-terminal domain</fullName>
    </recommendedName>
</protein>
<sequence>MAKESKGQQAIVERVMHEFKHGELTTAAGDKVTSRRQAVAIGLSEAGASDQKTPAQNKRNRARTERGGSSASGPTKAELYERAKNQDVPGRSRMSKAELAKSVG</sequence>
<evidence type="ECO:0000256" key="1">
    <source>
        <dbReference type="SAM" id="MobiDB-lite"/>
    </source>
</evidence>
<dbReference type="AlphaFoldDB" id="A0A1H7ZJC2"/>